<gene>
    <name evidence="5" type="ORF">Naga_100220g5</name>
</gene>
<feature type="region of interest" description="Disordered" evidence="3">
    <location>
        <begin position="1"/>
        <end position="49"/>
    </location>
</feature>
<dbReference type="GO" id="GO:0008237">
    <property type="term" value="F:metallopeptidase activity"/>
    <property type="evidence" value="ECO:0007669"/>
    <property type="project" value="InterPro"/>
</dbReference>
<feature type="compositionally biased region" description="Basic and acidic residues" evidence="3">
    <location>
        <begin position="372"/>
        <end position="381"/>
    </location>
</feature>
<evidence type="ECO:0000259" key="4">
    <source>
        <dbReference type="PROSITE" id="PS50249"/>
    </source>
</evidence>
<proteinExistence type="inferred from homology"/>
<comment type="similarity">
    <text evidence="1 2">Belongs to the peptidase M67A family. CSN6 subfamily.</text>
</comment>
<feature type="region of interest" description="Disordered" evidence="3">
    <location>
        <begin position="353"/>
        <end position="381"/>
    </location>
</feature>
<comment type="caution">
    <text evidence="5">The sequence shown here is derived from an EMBL/GenBank/DDBJ whole genome shotgun (WGS) entry which is preliminary data.</text>
</comment>
<dbReference type="PANTHER" id="PTHR10540:SF8">
    <property type="entry name" value="COP9 SIGNALOSOME COMPLEX SUBUNIT 6"/>
    <property type="match status" value="1"/>
</dbReference>
<keyword evidence="6" id="KW-1185">Reference proteome</keyword>
<keyword evidence="2" id="KW-0963">Cytoplasm</keyword>
<dbReference type="PROSITE" id="PS50249">
    <property type="entry name" value="MPN"/>
    <property type="match status" value="1"/>
</dbReference>
<keyword evidence="2" id="KW-0539">Nucleus</keyword>
<evidence type="ECO:0000256" key="3">
    <source>
        <dbReference type="SAM" id="MobiDB-lite"/>
    </source>
</evidence>
<feature type="domain" description="MPN" evidence="4">
    <location>
        <begin position="56"/>
        <end position="195"/>
    </location>
</feature>
<dbReference type="EMBL" id="AZIL01002350">
    <property type="protein sequence ID" value="EWM21938.1"/>
    <property type="molecule type" value="Genomic_DNA"/>
</dbReference>
<name>W7TEK2_9STRA</name>
<dbReference type="GO" id="GO:0008180">
    <property type="term" value="C:COP9 signalosome"/>
    <property type="evidence" value="ECO:0007669"/>
    <property type="project" value="UniProtKB-UniRule"/>
</dbReference>
<dbReference type="InterPro" id="IPR024969">
    <property type="entry name" value="EIF3F/CSN6-like_C"/>
</dbReference>
<dbReference type="CDD" id="cd08063">
    <property type="entry name" value="MPN_CSN6"/>
    <property type="match status" value="1"/>
</dbReference>
<evidence type="ECO:0000313" key="6">
    <source>
        <dbReference type="Proteomes" id="UP000019335"/>
    </source>
</evidence>
<keyword evidence="2" id="KW-0736">Signalosome</keyword>
<dbReference type="InterPro" id="IPR033859">
    <property type="entry name" value="MPN_CSN6"/>
</dbReference>
<dbReference type="Gene3D" id="3.40.140.10">
    <property type="entry name" value="Cytidine Deaminase, domain 2"/>
    <property type="match status" value="1"/>
</dbReference>
<comment type="subcellular location">
    <subcellularLocation>
        <location evidence="2">Cytoplasm</location>
    </subcellularLocation>
    <subcellularLocation>
        <location evidence="2">Nucleus</location>
    </subcellularLocation>
</comment>
<organism evidence="5 6">
    <name type="scientific">Nannochloropsis gaditana</name>
    <dbReference type="NCBI Taxonomy" id="72520"/>
    <lineage>
        <taxon>Eukaryota</taxon>
        <taxon>Sar</taxon>
        <taxon>Stramenopiles</taxon>
        <taxon>Ochrophyta</taxon>
        <taxon>Eustigmatophyceae</taxon>
        <taxon>Eustigmatales</taxon>
        <taxon>Monodopsidaceae</taxon>
        <taxon>Nannochloropsis</taxon>
    </lineage>
</organism>
<sequence>MSSSTEATAMEVGETEESGNTSTTGGSGLNAPTAAAQEERSVVLEEEAGNKSGRHVALHPLALVTICDHCTRVKVGGSLLPVTSRILGILFGVQNGLQVSITDAFELQYEITENGSVKIPAGYVNEKKELFGAVNQGAEVMGWYSVGEHVLPGDLEIHRAMTEWNESPFFLLLSPAASPGGDEGGAAPGVKEGELPARVFETELHMMRGVPSMLFVPVPFRLTAAEAERISVEHVVKAAPLEAASWVDLHVDVVKSSLSALVARVKAILRLLQAVKTGQAPPDRRLLRMVRALCDRLPAAGPSGDFQDALTGDYQDSLVITYLASITKLSSLSSDMRELEGVRVGMYNESAAKHERASPGGITKSPGSTRCYARDDSKVRT</sequence>
<protein>
    <recommendedName>
        <fullName evidence="2">COP9 signalosome complex subunit 6</fullName>
    </recommendedName>
</protein>
<dbReference type="InterPro" id="IPR037518">
    <property type="entry name" value="MPN"/>
</dbReference>
<dbReference type="InterPro" id="IPR000555">
    <property type="entry name" value="JAMM/MPN+_dom"/>
</dbReference>
<evidence type="ECO:0000256" key="1">
    <source>
        <dbReference type="ARBA" id="ARBA00010893"/>
    </source>
</evidence>
<dbReference type="AlphaFoldDB" id="W7TEK2"/>
<accession>W7TEK2</accession>
<dbReference type="GO" id="GO:0005737">
    <property type="term" value="C:cytoplasm"/>
    <property type="evidence" value="ECO:0007669"/>
    <property type="project" value="UniProtKB-SubCell"/>
</dbReference>
<dbReference type="Pfam" id="PF01398">
    <property type="entry name" value="JAB"/>
    <property type="match status" value="1"/>
</dbReference>
<evidence type="ECO:0000256" key="2">
    <source>
        <dbReference type="RuleBase" id="RU367006"/>
    </source>
</evidence>
<dbReference type="PANTHER" id="PTHR10540">
    <property type="entry name" value="EUKARYOTIC TRANSLATION INITIATION FACTOR 3 SUBUNIT F-RELATED"/>
    <property type="match status" value="1"/>
</dbReference>
<dbReference type="Pfam" id="PF13012">
    <property type="entry name" value="MitMem_reg"/>
    <property type="match status" value="1"/>
</dbReference>
<dbReference type="Proteomes" id="UP000019335">
    <property type="component" value="Unassembled WGS sequence"/>
</dbReference>
<dbReference type="GO" id="GO:0000338">
    <property type="term" value="P:protein deneddylation"/>
    <property type="evidence" value="ECO:0007669"/>
    <property type="project" value="InterPro"/>
</dbReference>
<comment type="function">
    <text evidence="2">Component of the COP9 signalosome complex (CSN), a complex involved in various cellular and developmental processes.</text>
</comment>
<dbReference type="OrthoDB" id="1378at2759"/>
<evidence type="ECO:0000313" key="5">
    <source>
        <dbReference type="EMBL" id="EWM21938.1"/>
    </source>
</evidence>
<reference evidence="5 6" key="1">
    <citation type="journal article" date="2014" name="Mol. Plant">
        <title>Chromosome Scale Genome Assembly and Transcriptome Profiling of Nannochloropsis gaditana in Nitrogen Depletion.</title>
        <authorList>
            <person name="Corteggiani Carpinelli E."/>
            <person name="Telatin A."/>
            <person name="Vitulo N."/>
            <person name="Forcato C."/>
            <person name="D'Angelo M."/>
            <person name="Schiavon R."/>
            <person name="Vezzi A."/>
            <person name="Giacometti G.M."/>
            <person name="Morosinotto T."/>
            <person name="Valle G."/>
        </authorList>
    </citation>
    <scope>NUCLEOTIDE SEQUENCE [LARGE SCALE GENOMIC DNA]</scope>
    <source>
        <strain evidence="5 6">B-31</strain>
    </source>
</reference>